<feature type="region of interest" description="Lon-protease-like" evidence="11">
    <location>
        <begin position="355"/>
        <end position="458"/>
    </location>
</feature>
<sequence>MAKVKTQYVCQNCGYSSPRYLGRCPNCGEWNTLVEETVQSKPKATDRAARVGIRSEGGKPQKIGDVKFEQEPRTETGLRELNRVLGGGIVRGSLILIGGDPGIGKSTLLLQVSGQLAQENGTVLYVSGEESASQIKMRADRLKVHGDSLYLYPETDLGTIRSEIEELKPDFVVIDSVQTMQATGIDAAVGSASQIREVTAELMQIAKSEGITIFLVGHVTKGGAIAGPKILEHMVDTVLYFEGDLHHEYRILRAVKNRFGSTNELGIFEMRDGGLYEVDNPSEIFLEERLPDANGSAIAVSMEGTRPILVEIQALVTPSVFGNAQRTASGVERSRMSLLIAVLEKRANLMLQNQDAYLKAAGGVKLTEPAVDLAIAISLASSYRDHGTQTGDCFVGEVGLTGEIRRVSRIDQRVSEAQKLGFSRIFIPKNNLQDLTAPKGIDVIGVSTIGEALHKALD</sequence>
<dbReference type="Pfam" id="PF13481">
    <property type="entry name" value="AAA_25"/>
    <property type="match status" value="1"/>
</dbReference>
<evidence type="ECO:0000256" key="11">
    <source>
        <dbReference type="HAMAP-Rule" id="MF_01498"/>
    </source>
</evidence>
<dbReference type="HAMAP" id="MF_01498">
    <property type="entry name" value="RadA_bact"/>
    <property type="match status" value="1"/>
</dbReference>
<dbReference type="SUPFAM" id="SSF54211">
    <property type="entry name" value="Ribosomal protein S5 domain 2-like"/>
    <property type="match status" value="1"/>
</dbReference>
<protein>
    <recommendedName>
        <fullName evidence="11 12">DNA repair protein RadA</fullName>
    </recommendedName>
</protein>
<comment type="domain">
    <text evidence="11">The middle region has homology to RecA with ATPase motifs including the RadA KNRFG motif, while the C-terminus is homologous to Lon protease.</text>
</comment>
<dbReference type="GO" id="GO:0005524">
    <property type="term" value="F:ATP binding"/>
    <property type="evidence" value="ECO:0007669"/>
    <property type="project" value="UniProtKB-UniRule"/>
</dbReference>
<dbReference type="EMBL" id="QCXQ01000006">
    <property type="protein sequence ID" value="PWF99366.1"/>
    <property type="molecule type" value="Genomic_DNA"/>
</dbReference>
<evidence type="ECO:0000256" key="12">
    <source>
        <dbReference type="NCBIfam" id="TIGR00416"/>
    </source>
</evidence>
<organism evidence="15 16">
    <name type="scientific">Levilactobacillus bambusae</name>
    <dbReference type="NCBI Taxonomy" id="2024736"/>
    <lineage>
        <taxon>Bacteria</taxon>
        <taxon>Bacillati</taxon>
        <taxon>Bacillota</taxon>
        <taxon>Bacilli</taxon>
        <taxon>Lactobacillales</taxon>
        <taxon>Lactobacillaceae</taxon>
        <taxon>Levilactobacillus</taxon>
    </lineage>
</organism>
<dbReference type="InterPro" id="IPR041166">
    <property type="entry name" value="Rubredoxin_2"/>
</dbReference>
<evidence type="ECO:0000256" key="6">
    <source>
        <dbReference type="ARBA" id="ARBA00022833"/>
    </source>
</evidence>
<dbReference type="InterPro" id="IPR004504">
    <property type="entry name" value="DNA_repair_RadA"/>
</dbReference>
<reference evidence="15 16" key="1">
    <citation type="journal article" date="2018" name="Int. J. Syst. Evol. Microbiol.">
        <title>Lactobacillus bambusae sp. nov., isolated from a traditional fermented Ma-bamboo shoots of Taiwan.</title>
        <authorList>
            <person name="Wang L.-T."/>
        </authorList>
    </citation>
    <scope>NUCLEOTIDE SEQUENCE [LARGE SCALE GENOMIC DNA]</scope>
    <source>
        <strain evidence="15 16">BS-W1</strain>
    </source>
</reference>
<dbReference type="Gene3D" id="3.40.50.300">
    <property type="entry name" value="P-loop containing nucleotide triphosphate hydrolases"/>
    <property type="match status" value="1"/>
</dbReference>
<comment type="function">
    <text evidence="11">Plays a role in repairing double-strand DNA breaks, probably involving stabilizing or processing branched DNA or blocked replication forks.</text>
</comment>
<evidence type="ECO:0000256" key="8">
    <source>
        <dbReference type="ARBA" id="ARBA00023016"/>
    </source>
</evidence>
<evidence type="ECO:0000256" key="1">
    <source>
        <dbReference type="ARBA" id="ARBA00022723"/>
    </source>
</evidence>
<dbReference type="Pfam" id="PF18073">
    <property type="entry name" value="Zn_ribbon_LapB"/>
    <property type="match status" value="1"/>
</dbReference>
<dbReference type="AlphaFoldDB" id="A0A2V1MWB9"/>
<evidence type="ECO:0000313" key="16">
    <source>
        <dbReference type="Proteomes" id="UP000245080"/>
    </source>
</evidence>
<dbReference type="GO" id="GO:0005829">
    <property type="term" value="C:cytosol"/>
    <property type="evidence" value="ECO:0007669"/>
    <property type="project" value="TreeGrafter"/>
</dbReference>
<evidence type="ECO:0000256" key="2">
    <source>
        <dbReference type="ARBA" id="ARBA00022741"/>
    </source>
</evidence>
<evidence type="ECO:0000256" key="5">
    <source>
        <dbReference type="ARBA" id="ARBA00022801"/>
    </source>
</evidence>
<evidence type="ECO:0000256" key="9">
    <source>
        <dbReference type="ARBA" id="ARBA00023125"/>
    </source>
</evidence>
<dbReference type="PANTHER" id="PTHR32472:SF10">
    <property type="entry name" value="DNA REPAIR PROTEIN RADA-LIKE PROTEIN"/>
    <property type="match status" value="1"/>
</dbReference>
<dbReference type="FunFam" id="3.30.230.10:FF:000031">
    <property type="entry name" value="DNA repair protein RadA"/>
    <property type="match status" value="1"/>
</dbReference>
<feature type="binding site" evidence="11">
    <location>
        <begin position="99"/>
        <end position="106"/>
    </location>
    <ligand>
        <name>ATP</name>
        <dbReference type="ChEBI" id="CHEBI:30616"/>
    </ligand>
</feature>
<evidence type="ECO:0000256" key="13">
    <source>
        <dbReference type="RuleBase" id="RU003555"/>
    </source>
</evidence>
<name>A0A2V1MWB9_9LACO</name>
<keyword evidence="16" id="KW-1185">Reference proteome</keyword>
<dbReference type="GO" id="GO:0140664">
    <property type="term" value="F:ATP-dependent DNA damage sensor activity"/>
    <property type="evidence" value="ECO:0007669"/>
    <property type="project" value="InterPro"/>
</dbReference>
<keyword evidence="3 11" id="KW-0227">DNA damage</keyword>
<dbReference type="SUPFAM" id="SSF52540">
    <property type="entry name" value="P-loop containing nucleoside triphosphate hydrolases"/>
    <property type="match status" value="1"/>
</dbReference>
<dbReference type="NCBIfam" id="TIGR00416">
    <property type="entry name" value="sms"/>
    <property type="match status" value="1"/>
</dbReference>
<dbReference type="OrthoDB" id="9803906at2"/>
<accession>A0A2V1MWB9</accession>
<evidence type="ECO:0000256" key="4">
    <source>
        <dbReference type="ARBA" id="ARBA00022771"/>
    </source>
</evidence>
<dbReference type="PANTHER" id="PTHR32472">
    <property type="entry name" value="DNA REPAIR PROTEIN RADA"/>
    <property type="match status" value="1"/>
</dbReference>
<keyword evidence="8 11" id="KW-0346">Stress response</keyword>
<dbReference type="GO" id="GO:0000725">
    <property type="term" value="P:recombinational repair"/>
    <property type="evidence" value="ECO:0007669"/>
    <property type="project" value="UniProtKB-UniRule"/>
</dbReference>
<keyword evidence="7 11" id="KW-0067">ATP-binding</keyword>
<comment type="similarity">
    <text evidence="11 13">Belongs to the RecA family. RadA subfamily.</text>
</comment>
<keyword evidence="1 11" id="KW-0479">Metal-binding</keyword>
<keyword evidence="6 13" id="KW-0862">Zinc</keyword>
<evidence type="ECO:0000256" key="10">
    <source>
        <dbReference type="ARBA" id="ARBA00023204"/>
    </source>
</evidence>
<dbReference type="InterPro" id="IPR020588">
    <property type="entry name" value="RecA_ATP-bd"/>
</dbReference>
<dbReference type="GO" id="GO:0003684">
    <property type="term" value="F:damaged DNA binding"/>
    <property type="evidence" value="ECO:0007669"/>
    <property type="project" value="InterPro"/>
</dbReference>
<dbReference type="Proteomes" id="UP000245080">
    <property type="component" value="Unassembled WGS sequence"/>
</dbReference>
<dbReference type="GO" id="GO:0008270">
    <property type="term" value="F:zinc ion binding"/>
    <property type="evidence" value="ECO:0007669"/>
    <property type="project" value="UniProtKB-KW"/>
</dbReference>
<dbReference type="InterPro" id="IPR003593">
    <property type="entry name" value="AAA+_ATPase"/>
</dbReference>
<feature type="short sequence motif" description="RadA KNRFG motif" evidence="11">
    <location>
        <begin position="256"/>
        <end position="260"/>
    </location>
</feature>
<comment type="function">
    <text evidence="13">DNA-dependent ATPase involved in processing of recombination intermediates, plays a role in repairing DNA breaks. Stimulates the branch migration of RecA-mediated strand transfer reactions, allowing the 3' invading strand to extend heteroduplex DNA faster. Binds ssDNA in the presence of ADP but not other nucleotides, has ATPase activity that is stimulated by ssDNA and various branched DNA structures, but inhibited by SSB. Does not have RecA's homology-searching function.</text>
</comment>
<dbReference type="InterPro" id="IPR014721">
    <property type="entry name" value="Ribsml_uS5_D2-typ_fold_subgr"/>
</dbReference>
<dbReference type="Pfam" id="PF13541">
    <property type="entry name" value="ChlI"/>
    <property type="match status" value="1"/>
</dbReference>
<dbReference type="PRINTS" id="PR01874">
    <property type="entry name" value="DNAREPAIRADA"/>
</dbReference>
<dbReference type="Gene3D" id="3.30.230.10">
    <property type="match status" value="1"/>
</dbReference>
<dbReference type="SMART" id="SM00382">
    <property type="entry name" value="AAA"/>
    <property type="match status" value="1"/>
</dbReference>
<dbReference type="FunFam" id="3.40.50.300:FF:000050">
    <property type="entry name" value="DNA repair protein RadA"/>
    <property type="match status" value="1"/>
</dbReference>
<evidence type="ECO:0000256" key="7">
    <source>
        <dbReference type="ARBA" id="ARBA00022840"/>
    </source>
</evidence>
<comment type="caution">
    <text evidence="15">The sequence shown here is derived from an EMBL/GenBank/DDBJ whole genome shotgun (WGS) entry which is preliminary data.</text>
</comment>
<keyword evidence="9 11" id="KW-0238">DNA-binding</keyword>
<evidence type="ECO:0000256" key="3">
    <source>
        <dbReference type="ARBA" id="ARBA00022763"/>
    </source>
</evidence>
<dbReference type="PROSITE" id="PS50162">
    <property type="entry name" value="RECA_2"/>
    <property type="match status" value="1"/>
</dbReference>
<feature type="domain" description="RecA family profile 1" evidence="14">
    <location>
        <begin position="70"/>
        <end position="219"/>
    </location>
</feature>
<dbReference type="CDD" id="cd01121">
    <property type="entry name" value="RadA_SMS_N"/>
    <property type="match status" value="1"/>
</dbReference>
<dbReference type="InterPro" id="IPR027417">
    <property type="entry name" value="P-loop_NTPase"/>
</dbReference>
<proteinExistence type="inferred from homology"/>
<gene>
    <name evidence="11" type="primary">radA</name>
    <name evidence="15" type="ORF">DCM90_07890</name>
</gene>
<evidence type="ECO:0000313" key="15">
    <source>
        <dbReference type="EMBL" id="PWF99366.1"/>
    </source>
</evidence>
<dbReference type="InterPro" id="IPR020568">
    <property type="entry name" value="Ribosomal_Su5_D2-typ_SF"/>
</dbReference>
<keyword evidence="5" id="KW-0378">Hydrolase</keyword>
<keyword evidence="4 13" id="KW-0863">Zinc-finger</keyword>
<dbReference type="RefSeq" id="WP_109250824.1">
    <property type="nucleotide sequence ID" value="NZ_QCXQ01000006.1"/>
</dbReference>
<dbReference type="GO" id="GO:0016787">
    <property type="term" value="F:hydrolase activity"/>
    <property type="evidence" value="ECO:0007669"/>
    <property type="project" value="UniProtKB-KW"/>
</dbReference>
<keyword evidence="10 11" id="KW-0234">DNA repair</keyword>
<evidence type="ECO:0000259" key="14">
    <source>
        <dbReference type="PROSITE" id="PS50162"/>
    </source>
</evidence>
<keyword evidence="2 11" id="KW-0547">Nucleotide-binding</keyword>